<evidence type="ECO:0000256" key="1">
    <source>
        <dbReference type="SAM" id="MobiDB-lite"/>
    </source>
</evidence>
<sequence>MFRLPVVAGVLAVAAIYGFGLVKTPATEPLSTDIPAVETARDPVASLTHVQDQPSAAHSGKSSNAVETRLRELVQQSTGTICETSGGVCEVSPRPINSPCQCGNYVGRVVR</sequence>
<dbReference type="RefSeq" id="WP_311162150.1">
    <property type="nucleotide sequence ID" value="NZ_JAVQLW010000003.1"/>
</dbReference>
<evidence type="ECO:0000313" key="3">
    <source>
        <dbReference type="Proteomes" id="UP001269144"/>
    </source>
</evidence>
<feature type="compositionally biased region" description="Polar residues" evidence="1">
    <location>
        <begin position="48"/>
        <end position="66"/>
    </location>
</feature>
<evidence type="ECO:0008006" key="4">
    <source>
        <dbReference type="Google" id="ProtNLM"/>
    </source>
</evidence>
<reference evidence="3" key="1">
    <citation type="submission" date="2023-07" db="EMBL/GenBank/DDBJ databases">
        <title>Paracoccus sp. MBLB3053 whole genome sequence.</title>
        <authorList>
            <person name="Hwang C.Y."/>
            <person name="Cho E.-S."/>
            <person name="Seo M.-J."/>
        </authorList>
    </citation>
    <scope>NUCLEOTIDE SEQUENCE [LARGE SCALE GENOMIC DNA]</scope>
    <source>
        <strain evidence="3">MBLB3053</strain>
    </source>
</reference>
<gene>
    <name evidence="2" type="ORF">RGQ15_18250</name>
</gene>
<dbReference type="EMBL" id="JAVQLW010000003">
    <property type="protein sequence ID" value="MDS9469511.1"/>
    <property type="molecule type" value="Genomic_DNA"/>
</dbReference>
<dbReference type="Proteomes" id="UP001269144">
    <property type="component" value="Unassembled WGS sequence"/>
</dbReference>
<accession>A0ABU2HWU3</accession>
<comment type="caution">
    <text evidence="2">The sequence shown here is derived from an EMBL/GenBank/DDBJ whole genome shotgun (WGS) entry which is preliminary data.</text>
</comment>
<name>A0ABU2HWU3_9RHOB</name>
<evidence type="ECO:0000313" key="2">
    <source>
        <dbReference type="EMBL" id="MDS9469511.1"/>
    </source>
</evidence>
<keyword evidence="3" id="KW-1185">Reference proteome</keyword>
<protein>
    <recommendedName>
        <fullName evidence="4">Secreted protein</fullName>
    </recommendedName>
</protein>
<feature type="region of interest" description="Disordered" evidence="1">
    <location>
        <begin position="47"/>
        <end position="66"/>
    </location>
</feature>
<organism evidence="2 3">
    <name type="scientific">Paracoccus aurantius</name>
    <dbReference type="NCBI Taxonomy" id="3073814"/>
    <lineage>
        <taxon>Bacteria</taxon>
        <taxon>Pseudomonadati</taxon>
        <taxon>Pseudomonadota</taxon>
        <taxon>Alphaproteobacteria</taxon>
        <taxon>Rhodobacterales</taxon>
        <taxon>Paracoccaceae</taxon>
        <taxon>Paracoccus</taxon>
    </lineage>
</organism>
<proteinExistence type="predicted"/>